<dbReference type="Pfam" id="PF06701">
    <property type="entry name" value="MIB_HERC2"/>
    <property type="match status" value="1"/>
</dbReference>
<name>A0A0M0JNL5_9EUKA</name>
<keyword evidence="10" id="KW-1185">Reference proteome</keyword>
<gene>
    <name evidence="9" type="ORF">Ctob_002526</name>
</gene>
<keyword evidence="2" id="KW-0808">Transferase</keyword>
<comment type="caution">
    <text evidence="9">The sequence shown here is derived from an EMBL/GenBank/DDBJ whole genome shotgun (WGS) entry which is preliminary data.</text>
</comment>
<protein>
    <submittedName>
        <fullName evidence="9">E3 ubiquitin-protein ligase herc2</fullName>
    </submittedName>
</protein>
<comment type="pathway">
    <text evidence="1">Protein modification; protein ubiquitination.</text>
</comment>
<evidence type="ECO:0000313" key="10">
    <source>
        <dbReference type="Proteomes" id="UP000037460"/>
    </source>
</evidence>
<dbReference type="GO" id="GO:0008270">
    <property type="term" value="F:zinc ion binding"/>
    <property type="evidence" value="ECO:0007669"/>
    <property type="project" value="UniProtKB-KW"/>
</dbReference>
<dbReference type="EMBL" id="JWZX01002646">
    <property type="protein sequence ID" value="KOO27907.1"/>
    <property type="molecule type" value="Genomic_DNA"/>
</dbReference>
<dbReference type="PROSITE" id="PS51416">
    <property type="entry name" value="MIB_HERC2"/>
    <property type="match status" value="1"/>
</dbReference>
<organism evidence="9 10">
    <name type="scientific">Chrysochromulina tobinii</name>
    <dbReference type="NCBI Taxonomy" id="1460289"/>
    <lineage>
        <taxon>Eukaryota</taxon>
        <taxon>Haptista</taxon>
        <taxon>Haptophyta</taxon>
        <taxon>Prymnesiophyceae</taxon>
        <taxon>Prymnesiales</taxon>
        <taxon>Chrysochromulinaceae</taxon>
        <taxon>Chrysochromulina</taxon>
    </lineage>
</organism>
<dbReference type="AlphaFoldDB" id="A0A0M0JNL5"/>
<evidence type="ECO:0000256" key="2">
    <source>
        <dbReference type="ARBA" id="ARBA00022679"/>
    </source>
</evidence>
<keyword evidence="4" id="KW-0677">Repeat</keyword>
<evidence type="ECO:0000256" key="6">
    <source>
        <dbReference type="ARBA" id="ARBA00022786"/>
    </source>
</evidence>
<dbReference type="Proteomes" id="UP000037460">
    <property type="component" value="Unassembled WGS sequence"/>
</dbReference>
<keyword evidence="7" id="KW-0862">Zinc</keyword>
<keyword evidence="5" id="KW-0863">Zinc-finger</keyword>
<dbReference type="GO" id="GO:0004842">
    <property type="term" value="F:ubiquitin-protein transferase activity"/>
    <property type="evidence" value="ECO:0007669"/>
    <property type="project" value="InterPro"/>
</dbReference>
<evidence type="ECO:0000256" key="4">
    <source>
        <dbReference type="ARBA" id="ARBA00022737"/>
    </source>
</evidence>
<evidence type="ECO:0000313" key="9">
    <source>
        <dbReference type="EMBL" id="KOO27907.1"/>
    </source>
</evidence>
<dbReference type="GO" id="GO:0016567">
    <property type="term" value="P:protein ubiquitination"/>
    <property type="evidence" value="ECO:0007669"/>
    <property type="project" value="UniProtKB-UniPathway"/>
</dbReference>
<dbReference type="Gene3D" id="2.30.30.40">
    <property type="entry name" value="SH3 Domains"/>
    <property type="match status" value="1"/>
</dbReference>
<dbReference type="UniPathway" id="UPA00143"/>
<evidence type="ECO:0000256" key="1">
    <source>
        <dbReference type="ARBA" id="ARBA00004906"/>
    </source>
</evidence>
<evidence type="ECO:0000256" key="7">
    <source>
        <dbReference type="ARBA" id="ARBA00022833"/>
    </source>
</evidence>
<proteinExistence type="predicted"/>
<keyword evidence="3" id="KW-0479">Metal-binding</keyword>
<evidence type="ECO:0000256" key="3">
    <source>
        <dbReference type="ARBA" id="ARBA00022723"/>
    </source>
</evidence>
<dbReference type="Pfam" id="PF18346">
    <property type="entry name" value="SH3_15"/>
    <property type="match status" value="1"/>
</dbReference>
<dbReference type="InterPro" id="IPR037252">
    <property type="entry name" value="Mib_Herc2_sf"/>
</dbReference>
<dbReference type="InterPro" id="IPR040847">
    <property type="entry name" value="SH3_15"/>
</dbReference>
<feature type="domain" description="MIB/HERC2" evidence="8">
    <location>
        <begin position="46"/>
        <end position="118"/>
    </location>
</feature>
<reference evidence="10" key="1">
    <citation type="journal article" date="2015" name="PLoS Genet.">
        <title>Genome Sequence and Transcriptome Analyses of Chrysochromulina tobin: Metabolic Tools for Enhanced Algal Fitness in the Prominent Order Prymnesiales (Haptophyceae).</title>
        <authorList>
            <person name="Hovde B.T."/>
            <person name="Deodato C.R."/>
            <person name="Hunsperger H.M."/>
            <person name="Ryken S.A."/>
            <person name="Yost W."/>
            <person name="Jha R.K."/>
            <person name="Patterson J."/>
            <person name="Monnat R.J. Jr."/>
            <person name="Barlow S.B."/>
            <person name="Starkenburg S.R."/>
            <person name="Cattolico R.A."/>
        </authorList>
    </citation>
    <scope>NUCLEOTIDE SEQUENCE</scope>
    <source>
        <strain evidence="10">CCMP291</strain>
    </source>
</reference>
<dbReference type="InterPro" id="IPR010606">
    <property type="entry name" value="Mib_Herc2"/>
</dbReference>
<dbReference type="SUPFAM" id="SSF159034">
    <property type="entry name" value="Mib/herc2 domain-like"/>
    <property type="match status" value="1"/>
</dbReference>
<dbReference type="GO" id="GO:0005737">
    <property type="term" value="C:cytoplasm"/>
    <property type="evidence" value="ECO:0007669"/>
    <property type="project" value="TreeGrafter"/>
</dbReference>
<evidence type="ECO:0000259" key="8">
    <source>
        <dbReference type="PROSITE" id="PS51416"/>
    </source>
</evidence>
<dbReference type="OrthoDB" id="239701at2759"/>
<dbReference type="PANTHER" id="PTHR24202">
    <property type="entry name" value="E3 UBIQUITIN-PROTEIN LIGASE MIB2"/>
    <property type="match status" value="1"/>
</dbReference>
<dbReference type="PANTHER" id="PTHR24202:SF4">
    <property type="entry name" value="E3 UBIQUITIN-PROTEIN LIGASE MIB2-RELATED"/>
    <property type="match status" value="1"/>
</dbReference>
<accession>A0A0M0JNL5</accession>
<keyword evidence="6" id="KW-0833">Ubl conjugation pathway</keyword>
<evidence type="ECO:0000256" key="5">
    <source>
        <dbReference type="ARBA" id="ARBA00022771"/>
    </source>
</evidence>
<sequence>MPHFLDDDSDDDNVSDPFDVSDAALAAALMEAEIEDQAELERRMELRRAAASSFSAGARVRRGPDWKWGDQDGGAGNAGTITEVDSDGWVRVKWDKGSSNKYRTEKAGGTDLIEATVGEYVVSGAGGICASTINGTYSYTRQHNSAPLYTKEGGRAILYYGGGQYGWRMSDTDNTGGWYYSKKGSSGSVPCGQWTKDGYSGSDVLPCPTVARVGDDSAGGRPQLTGVSTLCVGARVHVKRSVSNPTYGWGGVTHDKVGIVKRVDPDGDLKVDFPDHSGWTGKSSDMEVVTASTTVSTATQL</sequence>